<dbReference type="CDD" id="cd03431">
    <property type="entry name" value="NUDIX_DNA_Glycosylase_C-MutY"/>
    <property type="match status" value="1"/>
</dbReference>
<dbReference type="GO" id="GO:0006284">
    <property type="term" value="P:base-excision repair"/>
    <property type="evidence" value="ECO:0007669"/>
    <property type="project" value="InterPro"/>
</dbReference>
<comment type="catalytic activity">
    <reaction evidence="1">
        <text>Hydrolyzes free adenine bases from 7,8-dihydro-8-oxoguanine:adenine mismatched double-stranded DNA, leaving an apurinic site.</text>
        <dbReference type="EC" id="3.2.2.31"/>
    </reaction>
</comment>
<dbReference type="InterPro" id="IPR011257">
    <property type="entry name" value="DNA_glycosylase"/>
</dbReference>
<dbReference type="InterPro" id="IPR029119">
    <property type="entry name" value="MutY_C"/>
</dbReference>
<dbReference type="PANTHER" id="PTHR42944:SF1">
    <property type="entry name" value="ADENINE DNA GLYCOSYLASE"/>
    <property type="match status" value="1"/>
</dbReference>
<dbReference type="FunFam" id="1.10.340.30:FF:000002">
    <property type="entry name" value="Adenine DNA glycosylase"/>
    <property type="match status" value="1"/>
</dbReference>
<evidence type="ECO:0000256" key="12">
    <source>
        <dbReference type="ARBA" id="ARBA00023204"/>
    </source>
</evidence>
<accession>A0A381TSK1</accession>
<dbReference type="InterPro" id="IPR044298">
    <property type="entry name" value="MIG/MutY"/>
</dbReference>
<keyword evidence="6" id="KW-0004">4Fe-4S</keyword>
<evidence type="ECO:0000256" key="11">
    <source>
        <dbReference type="ARBA" id="ARBA00023014"/>
    </source>
</evidence>
<dbReference type="InterPro" id="IPR000445">
    <property type="entry name" value="HhH_motif"/>
</dbReference>
<dbReference type="InterPro" id="IPR003651">
    <property type="entry name" value="Endonuclease3_FeS-loop_motif"/>
</dbReference>
<dbReference type="EC" id="3.2.2.31" evidence="4"/>
<dbReference type="InterPro" id="IPR003265">
    <property type="entry name" value="HhH-GPD_domain"/>
</dbReference>
<dbReference type="Gene3D" id="1.10.1670.10">
    <property type="entry name" value="Helix-hairpin-Helix base-excision DNA repair enzymes (C-terminal)"/>
    <property type="match status" value="1"/>
</dbReference>
<organism evidence="15">
    <name type="scientific">marine metagenome</name>
    <dbReference type="NCBI Taxonomy" id="408172"/>
    <lineage>
        <taxon>unclassified sequences</taxon>
        <taxon>metagenomes</taxon>
        <taxon>ecological metagenomes</taxon>
    </lineage>
</organism>
<dbReference type="SMART" id="SM00478">
    <property type="entry name" value="ENDO3c"/>
    <property type="match status" value="1"/>
</dbReference>
<keyword evidence="9" id="KW-0378">Hydrolase</keyword>
<dbReference type="Gene3D" id="1.10.340.30">
    <property type="entry name" value="Hypothetical protein, domain 2"/>
    <property type="match status" value="1"/>
</dbReference>
<evidence type="ECO:0000256" key="10">
    <source>
        <dbReference type="ARBA" id="ARBA00023004"/>
    </source>
</evidence>
<name>A0A381TSK1_9ZZZZ</name>
<dbReference type="InterPro" id="IPR023170">
    <property type="entry name" value="HhH_base_excis_C"/>
</dbReference>
<evidence type="ECO:0000256" key="7">
    <source>
        <dbReference type="ARBA" id="ARBA00022723"/>
    </source>
</evidence>
<evidence type="ECO:0000256" key="2">
    <source>
        <dbReference type="ARBA" id="ARBA00001966"/>
    </source>
</evidence>
<comment type="cofactor">
    <cofactor evidence="2">
        <name>[4Fe-4S] cluster</name>
        <dbReference type="ChEBI" id="CHEBI:49883"/>
    </cofactor>
</comment>
<evidence type="ECO:0000256" key="1">
    <source>
        <dbReference type="ARBA" id="ARBA00000843"/>
    </source>
</evidence>
<keyword evidence="10" id="KW-0408">Iron</keyword>
<evidence type="ECO:0000256" key="8">
    <source>
        <dbReference type="ARBA" id="ARBA00022763"/>
    </source>
</evidence>
<keyword evidence="8" id="KW-0227">DNA damage</keyword>
<dbReference type="Pfam" id="PF00730">
    <property type="entry name" value="HhH-GPD"/>
    <property type="match status" value="1"/>
</dbReference>
<dbReference type="NCBIfam" id="TIGR01084">
    <property type="entry name" value="mutY"/>
    <property type="match status" value="1"/>
</dbReference>
<feature type="domain" description="HhH-GPD" evidence="14">
    <location>
        <begin position="35"/>
        <end position="186"/>
    </location>
</feature>
<evidence type="ECO:0000313" key="15">
    <source>
        <dbReference type="EMBL" id="SVA19025.1"/>
    </source>
</evidence>
<keyword evidence="7" id="KW-0479">Metal-binding</keyword>
<dbReference type="SMART" id="SM00525">
    <property type="entry name" value="FES"/>
    <property type="match status" value="1"/>
</dbReference>
<sequence length="348" mass="40464">MNFARAILNWYMVNKRDLPWRNSNDPYSVWLSEIILQQTRITQGLPYYLKFINKYPTINSLAKANENDILILWQGLGYYSRARNLLKTAKFIVDERNGKFPTTYIELIKLKGIGEYTAGAISSICFNERRAVLDGNVYRVIARFYGIDVPVNNHLGKKFYMDYAQKLAPKKSCGDYNQGIMDFGSLICKPKVPLCDKCMLAKDCIASKMKNVNYFPVRLKNNAPKITHFNYLVLLDSDHMICMDKIKNGIWKNLFQFPMIESKKELNKTQVLSNEIFKSIAPISNSDIRLFNSRPIIHKLSHKTIYAKFWILPVDGSNSNSIKFSDVNKYPVPRLIEKFLDKFNYKHF</sequence>
<evidence type="ECO:0000256" key="6">
    <source>
        <dbReference type="ARBA" id="ARBA00022485"/>
    </source>
</evidence>
<dbReference type="InterPro" id="IPR005760">
    <property type="entry name" value="A/G_AdeGlyc_MutY"/>
</dbReference>
<dbReference type="Pfam" id="PF00633">
    <property type="entry name" value="HHH"/>
    <property type="match status" value="1"/>
</dbReference>
<dbReference type="GO" id="GO:0006298">
    <property type="term" value="P:mismatch repair"/>
    <property type="evidence" value="ECO:0007669"/>
    <property type="project" value="TreeGrafter"/>
</dbReference>
<dbReference type="GO" id="GO:0032357">
    <property type="term" value="F:oxidized purine DNA binding"/>
    <property type="evidence" value="ECO:0007669"/>
    <property type="project" value="TreeGrafter"/>
</dbReference>
<comment type="similarity">
    <text evidence="3">Belongs to the Nth/MutY family.</text>
</comment>
<dbReference type="GO" id="GO:0000701">
    <property type="term" value="F:purine-specific mismatch base pair DNA N-glycosylase activity"/>
    <property type="evidence" value="ECO:0007669"/>
    <property type="project" value="UniProtKB-EC"/>
</dbReference>
<keyword evidence="13" id="KW-0326">Glycosidase</keyword>
<keyword evidence="12" id="KW-0234">DNA repair</keyword>
<dbReference type="AlphaFoldDB" id="A0A381TSK1"/>
<proteinExistence type="inferred from homology"/>
<dbReference type="SUPFAM" id="SSF48150">
    <property type="entry name" value="DNA-glycosylase"/>
    <property type="match status" value="1"/>
</dbReference>
<gene>
    <name evidence="15" type="ORF">METZ01_LOCUS71879</name>
</gene>
<dbReference type="GO" id="GO:0046872">
    <property type="term" value="F:metal ion binding"/>
    <property type="evidence" value="ECO:0007669"/>
    <property type="project" value="UniProtKB-KW"/>
</dbReference>
<evidence type="ECO:0000256" key="5">
    <source>
        <dbReference type="ARBA" id="ARBA00022023"/>
    </source>
</evidence>
<dbReference type="EMBL" id="UINC01005094">
    <property type="protein sequence ID" value="SVA19025.1"/>
    <property type="molecule type" value="Genomic_DNA"/>
</dbReference>
<dbReference type="CDD" id="cd00056">
    <property type="entry name" value="ENDO3c"/>
    <property type="match status" value="1"/>
</dbReference>
<evidence type="ECO:0000256" key="9">
    <source>
        <dbReference type="ARBA" id="ARBA00022801"/>
    </source>
</evidence>
<evidence type="ECO:0000256" key="13">
    <source>
        <dbReference type="ARBA" id="ARBA00023295"/>
    </source>
</evidence>
<protein>
    <recommendedName>
        <fullName evidence="5">Adenine DNA glycosylase</fullName>
        <ecNumber evidence="4">3.2.2.31</ecNumber>
    </recommendedName>
</protein>
<dbReference type="GO" id="GO:0035485">
    <property type="term" value="F:adenine/guanine mispair binding"/>
    <property type="evidence" value="ECO:0007669"/>
    <property type="project" value="TreeGrafter"/>
</dbReference>
<reference evidence="15" key="1">
    <citation type="submission" date="2018-05" db="EMBL/GenBank/DDBJ databases">
        <authorList>
            <person name="Lanie J.A."/>
            <person name="Ng W.-L."/>
            <person name="Kazmierczak K.M."/>
            <person name="Andrzejewski T.M."/>
            <person name="Davidsen T.M."/>
            <person name="Wayne K.J."/>
            <person name="Tettelin H."/>
            <person name="Glass J.I."/>
            <person name="Rusch D."/>
            <person name="Podicherti R."/>
            <person name="Tsui H.-C.T."/>
            <person name="Winkler M.E."/>
        </authorList>
    </citation>
    <scope>NUCLEOTIDE SEQUENCE</scope>
</reference>
<keyword evidence="11" id="KW-0411">Iron-sulfur</keyword>
<evidence type="ECO:0000256" key="4">
    <source>
        <dbReference type="ARBA" id="ARBA00012045"/>
    </source>
</evidence>
<evidence type="ECO:0000259" key="14">
    <source>
        <dbReference type="SMART" id="SM00478"/>
    </source>
</evidence>
<evidence type="ECO:0000256" key="3">
    <source>
        <dbReference type="ARBA" id="ARBA00008343"/>
    </source>
</evidence>
<dbReference type="GO" id="GO:0034039">
    <property type="term" value="F:8-oxo-7,8-dihydroguanine DNA N-glycosylase activity"/>
    <property type="evidence" value="ECO:0007669"/>
    <property type="project" value="TreeGrafter"/>
</dbReference>
<dbReference type="PANTHER" id="PTHR42944">
    <property type="entry name" value="ADENINE DNA GLYCOSYLASE"/>
    <property type="match status" value="1"/>
</dbReference>
<dbReference type="GO" id="GO:0051539">
    <property type="term" value="F:4 iron, 4 sulfur cluster binding"/>
    <property type="evidence" value="ECO:0007669"/>
    <property type="project" value="UniProtKB-KW"/>
</dbReference>